<organism evidence="2 3">
    <name type="scientific">Clostridium intestinale DSM 6191</name>
    <dbReference type="NCBI Taxonomy" id="1121320"/>
    <lineage>
        <taxon>Bacteria</taxon>
        <taxon>Bacillati</taxon>
        <taxon>Bacillota</taxon>
        <taxon>Clostridia</taxon>
        <taxon>Eubacteriales</taxon>
        <taxon>Clostridiaceae</taxon>
        <taxon>Clostridium</taxon>
    </lineage>
</organism>
<reference evidence="2 3" key="1">
    <citation type="submission" date="2016-11" db="EMBL/GenBank/DDBJ databases">
        <authorList>
            <person name="Jaros S."/>
            <person name="Januszkiewicz K."/>
            <person name="Wedrychowicz H."/>
        </authorList>
    </citation>
    <scope>NUCLEOTIDE SEQUENCE [LARGE SCALE GENOMIC DNA]</scope>
    <source>
        <strain evidence="2 3">DSM 6191</strain>
    </source>
</reference>
<sequence>MKKCIACGMPLKHKEDFPNEDETKDYCKYCSKEDGSMQSYDEKLESLTKFIVNTQGLMEEVATTAAKSMMEKLPAWANK</sequence>
<evidence type="ECO:0000313" key="2">
    <source>
        <dbReference type="EMBL" id="SHI62548.1"/>
    </source>
</evidence>
<dbReference type="AlphaFoldDB" id="A0A1M6CPB9"/>
<proteinExistence type="predicted"/>
<dbReference type="EMBL" id="FQXU01000017">
    <property type="protein sequence ID" value="SHI62548.1"/>
    <property type="molecule type" value="Genomic_DNA"/>
</dbReference>
<evidence type="ECO:0000259" key="1">
    <source>
        <dbReference type="Pfam" id="PF12674"/>
    </source>
</evidence>
<protein>
    <submittedName>
        <fullName evidence="2">Putative zinc ribbon domain-containing protein</fullName>
    </submittedName>
</protein>
<dbReference type="Pfam" id="PF12674">
    <property type="entry name" value="Zn_ribbon_2"/>
    <property type="match status" value="1"/>
</dbReference>
<gene>
    <name evidence="2" type="ORF">SAMN02745941_04079</name>
</gene>
<dbReference type="InterPro" id="IPR025868">
    <property type="entry name" value="Zn_ribbon_dom_put"/>
</dbReference>
<name>A0A1M6CPB9_9CLOT</name>
<feature type="domain" description="Putative zinc ribbon" evidence="1">
    <location>
        <begin position="4"/>
        <end position="76"/>
    </location>
</feature>
<dbReference type="Proteomes" id="UP000184241">
    <property type="component" value="Unassembled WGS sequence"/>
</dbReference>
<dbReference type="RefSeq" id="WP_073022415.1">
    <property type="nucleotide sequence ID" value="NZ_FQXU01000017.1"/>
</dbReference>
<evidence type="ECO:0000313" key="3">
    <source>
        <dbReference type="Proteomes" id="UP000184241"/>
    </source>
</evidence>
<accession>A0A1M6CPB9</accession>